<gene>
    <name evidence="1" type="ORF">Vadar_003155</name>
</gene>
<dbReference type="EMBL" id="CM037155">
    <property type="protein sequence ID" value="KAH7845527.1"/>
    <property type="molecule type" value="Genomic_DNA"/>
</dbReference>
<reference evidence="1 2" key="1">
    <citation type="journal article" date="2021" name="Hortic Res">
        <title>High-quality reference genome and annotation aids understanding of berry development for evergreen blueberry (Vaccinium darrowii).</title>
        <authorList>
            <person name="Yu J."/>
            <person name="Hulse-Kemp A.M."/>
            <person name="Babiker E."/>
            <person name="Staton M."/>
        </authorList>
    </citation>
    <scope>NUCLEOTIDE SEQUENCE [LARGE SCALE GENOMIC DNA]</scope>
    <source>
        <strain evidence="2">cv. NJ 8807/NJ 8810</strain>
        <tissue evidence="1">Young leaf</tissue>
    </source>
</reference>
<organism evidence="1 2">
    <name type="scientific">Vaccinium darrowii</name>
    <dbReference type="NCBI Taxonomy" id="229202"/>
    <lineage>
        <taxon>Eukaryota</taxon>
        <taxon>Viridiplantae</taxon>
        <taxon>Streptophyta</taxon>
        <taxon>Embryophyta</taxon>
        <taxon>Tracheophyta</taxon>
        <taxon>Spermatophyta</taxon>
        <taxon>Magnoliopsida</taxon>
        <taxon>eudicotyledons</taxon>
        <taxon>Gunneridae</taxon>
        <taxon>Pentapetalae</taxon>
        <taxon>asterids</taxon>
        <taxon>Ericales</taxon>
        <taxon>Ericaceae</taxon>
        <taxon>Vaccinioideae</taxon>
        <taxon>Vaccinieae</taxon>
        <taxon>Vaccinium</taxon>
    </lineage>
</organism>
<protein>
    <submittedName>
        <fullName evidence="1">Uncharacterized protein</fullName>
    </submittedName>
</protein>
<evidence type="ECO:0000313" key="2">
    <source>
        <dbReference type="Proteomes" id="UP000828048"/>
    </source>
</evidence>
<sequence length="302" mass="33831">MEEKGGGSDEDEILEIEKETKLLERGDPAPIRDVSDSVYLFEISGGSKCPSKIPGSIFSLSQRRWCALGGMARERIKIKKIDNVTARQVTFSKRRKGLFKKAEELAVLCDVDVALIMFSATGKLFQFASSSMNDILAKYTLHSSNIERLEEPSLDLQLEDSNSVKLREEISERTNELRRMRGEDIQGLKIDELQQLEKMLQDGLGRVIETKSERAMNEIANLQKKEDQLIEENQRLNQKMLMMTSKGKGPVVDVENLNVLPEEGQSSESVTNVSSRNSSAPPPEDDCSDTFLKLGQPFSTAI</sequence>
<accession>A0ACB7XX01</accession>
<keyword evidence="2" id="KW-1185">Reference proteome</keyword>
<evidence type="ECO:0000313" key="1">
    <source>
        <dbReference type="EMBL" id="KAH7845527.1"/>
    </source>
</evidence>
<proteinExistence type="predicted"/>
<name>A0ACB7XX01_9ERIC</name>
<comment type="caution">
    <text evidence="1">The sequence shown here is derived from an EMBL/GenBank/DDBJ whole genome shotgun (WGS) entry which is preliminary data.</text>
</comment>
<dbReference type="Proteomes" id="UP000828048">
    <property type="component" value="Chromosome 5"/>
</dbReference>